<keyword evidence="2" id="KW-1185">Reference proteome</keyword>
<dbReference type="AlphaFoldDB" id="A0A068NQU5"/>
<evidence type="ECO:0000313" key="2">
    <source>
        <dbReference type="Proteomes" id="UP000027982"/>
    </source>
</evidence>
<dbReference type="EMBL" id="CP007139">
    <property type="protein sequence ID" value="AIE85095.1"/>
    <property type="molecule type" value="Genomic_DNA"/>
</dbReference>
<reference evidence="1 2" key="1">
    <citation type="journal article" date="2014" name="PLoS ONE">
        <title>The first complete genome sequence of the class fimbriimonadia in the phylum armatimonadetes.</title>
        <authorList>
            <person name="Hu Z.Y."/>
            <person name="Wang Y.Z."/>
            <person name="Im W.T."/>
            <person name="Wang S.Y."/>
            <person name="Zhao G.P."/>
            <person name="Zheng H.J."/>
            <person name="Quan Z.X."/>
        </authorList>
    </citation>
    <scope>NUCLEOTIDE SEQUENCE [LARGE SCALE GENOMIC DNA]</scope>
    <source>
        <strain evidence="1">Gsoil 348</strain>
    </source>
</reference>
<proteinExistence type="predicted"/>
<sequence>MIWISEIDSEGALALPEELLGCAEAALCFARGPFAGSLALYFTRDLKDELARMALALEYVQ</sequence>
<accession>A0A068NQU5</accession>
<protein>
    <submittedName>
        <fullName evidence="1">Uncharacterized protein</fullName>
    </submittedName>
</protein>
<dbReference type="STRING" id="661478.OP10G_1727"/>
<evidence type="ECO:0000313" key="1">
    <source>
        <dbReference type="EMBL" id="AIE85095.1"/>
    </source>
</evidence>
<dbReference type="RefSeq" id="WP_025226313.1">
    <property type="nucleotide sequence ID" value="NZ_CP007139.1"/>
</dbReference>
<dbReference type="Proteomes" id="UP000027982">
    <property type="component" value="Chromosome"/>
</dbReference>
<organism evidence="1 2">
    <name type="scientific">Fimbriimonas ginsengisoli Gsoil 348</name>
    <dbReference type="NCBI Taxonomy" id="661478"/>
    <lineage>
        <taxon>Bacteria</taxon>
        <taxon>Bacillati</taxon>
        <taxon>Armatimonadota</taxon>
        <taxon>Fimbriimonadia</taxon>
        <taxon>Fimbriimonadales</taxon>
        <taxon>Fimbriimonadaceae</taxon>
        <taxon>Fimbriimonas</taxon>
    </lineage>
</organism>
<gene>
    <name evidence="1" type="ORF">OP10G_1727</name>
</gene>
<name>A0A068NQU5_FIMGI</name>
<dbReference type="HOGENOM" id="CLU_2915741_0_0_0"/>
<dbReference type="KEGG" id="fgi:OP10G_1727"/>